<evidence type="ECO:0008006" key="4">
    <source>
        <dbReference type="Google" id="ProtNLM"/>
    </source>
</evidence>
<name>A0AAQ3SIQ9_PASNO</name>
<proteinExistence type="predicted"/>
<dbReference type="Proteomes" id="UP001341281">
    <property type="component" value="Chromosome 01"/>
</dbReference>
<dbReference type="EMBL" id="CP144745">
    <property type="protein sequence ID" value="WVZ50790.1"/>
    <property type="molecule type" value="Genomic_DNA"/>
</dbReference>
<dbReference type="AlphaFoldDB" id="A0AAQ3SIQ9"/>
<feature type="region of interest" description="Disordered" evidence="1">
    <location>
        <begin position="245"/>
        <end position="269"/>
    </location>
</feature>
<reference evidence="2 3" key="1">
    <citation type="submission" date="2024-02" db="EMBL/GenBank/DDBJ databases">
        <title>High-quality chromosome-scale genome assembly of Pensacola bahiagrass (Paspalum notatum Flugge var. saurae).</title>
        <authorList>
            <person name="Vega J.M."/>
            <person name="Podio M."/>
            <person name="Orjuela J."/>
            <person name="Siena L.A."/>
            <person name="Pessino S.C."/>
            <person name="Combes M.C."/>
            <person name="Mariac C."/>
            <person name="Albertini E."/>
            <person name="Pupilli F."/>
            <person name="Ortiz J.P.A."/>
            <person name="Leblanc O."/>
        </authorList>
    </citation>
    <scope>NUCLEOTIDE SEQUENCE [LARGE SCALE GENOMIC DNA]</scope>
    <source>
        <strain evidence="2">R1</strain>
        <tissue evidence="2">Leaf</tissue>
    </source>
</reference>
<evidence type="ECO:0000313" key="2">
    <source>
        <dbReference type="EMBL" id="WVZ50790.1"/>
    </source>
</evidence>
<evidence type="ECO:0000256" key="1">
    <source>
        <dbReference type="SAM" id="MobiDB-lite"/>
    </source>
</evidence>
<gene>
    <name evidence="2" type="ORF">U9M48_002013</name>
</gene>
<accession>A0AAQ3SIQ9</accession>
<protein>
    <recommendedName>
        <fullName evidence="4">MULE transposase domain-containing protein</fullName>
    </recommendedName>
</protein>
<keyword evidence="3" id="KW-1185">Reference proteome</keyword>
<dbReference type="PANTHER" id="PTHR31973">
    <property type="entry name" value="POLYPROTEIN, PUTATIVE-RELATED"/>
    <property type="match status" value="1"/>
</dbReference>
<feature type="compositionally biased region" description="Basic residues" evidence="1">
    <location>
        <begin position="245"/>
        <end position="255"/>
    </location>
</feature>
<organism evidence="2 3">
    <name type="scientific">Paspalum notatum var. saurae</name>
    <dbReference type="NCBI Taxonomy" id="547442"/>
    <lineage>
        <taxon>Eukaryota</taxon>
        <taxon>Viridiplantae</taxon>
        <taxon>Streptophyta</taxon>
        <taxon>Embryophyta</taxon>
        <taxon>Tracheophyta</taxon>
        <taxon>Spermatophyta</taxon>
        <taxon>Magnoliopsida</taxon>
        <taxon>Liliopsida</taxon>
        <taxon>Poales</taxon>
        <taxon>Poaceae</taxon>
        <taxon>PACMAD clade</taxon>
        <taxon>Panicoideae</taxon>
        <taxon>Andropogonodae</taxon>
        <taxon>Paspaleae</taxon>
        <taxon>Paspalinae</taxon>
        <taxon>Paspalum</taxon>
    </lineage>
</organism>
<dbReference type="PANTHER" id="PTHR31973:SF195">
    <property type="entry name" value="MUDR FAMILY TRANSPOSASE"/>
    <property type="match status" value="1"/>
</dbReference>
<evidence type="ECO:0000313" key="3">
    <source>
        <dbReference type="Proteomes" id="UP001341281"/>
    </source>
</evidence>
<sequence length="269" mass="30843">MEQLGSAIGPIPNLAICTDACKRLESVVFPWAEQRECFRHLMENMKRNFTGTEYAKYMWPASRAYTIDKHRYLLNKVLQNTPGLQEWLDKDHNLLWTRAKFSEEIKCDYINNNLVEAWNSWIKELKYLLLDYLADAVREKMVILFEKRRRISSALDGNILPAVVHQLNAQSKGLGHLRVSGKPCPHALAVIATDRQPNMEPFVHNAFSVQKLQAAYAGCIPNITNKGQWPTVDIGFKVLPHVGKKRPLGRQRKNRILGPLERSGKATRQ</sequence>